<evidence type="ECO:0000313" key="2">
    <source>
        <dbReference type="EMBL" id="KAG6488363.1"/>
    </source>
</evidence>
<keyword evidence="3" id="KW-1185">Reference proteome</keyword>
<feature type="compositionally biased region" description="Basic and acidic residues" evidence="1">
    <location>
        <begin position="1"/>
        <end position="16"/>
    </location>
</feature>
<organism evidence="2 3">
    <name type="scientific">Zingiber officinale</name>
    <name type="common">Ginger</name>
    <name type="synonym">Amomum zingiber</name>
    <dbReference type="NCBI Taxonomy" id="94328"/>
    <lineage>
        <taxon>Eukaryota</taxon>
        <taxon>Viridiplantae</taxon>
        <taxon>Streptophyta</taxon>
        <taxon>Embryophyta</taxon>
        <taxon>Tracheophyta</taxon>
        <taxon>Spermatophyta</taxon>
        <taxon>Magnoliopsida</taxon>
        <taxon>Liliopsida</taxon>
        <taxon>Zingiberales</taxon>
        <taxon>Zingiberaceae</taxon>
        <taxon>Zingiber</taxon>
    </lineage>
</organism>
<feature type="region of interest" description="Disordered" evidence="1">
    <location>
        <begin position="1"/>
        <end position="28"/>
    </location>
</feature>
<dbReference type="AlphaFoldDB" id="A0A8J5FJW5"/>
<evidence type="ECO:0000256" key="1">
    <source>
        <dbReference type="SAM" id="MobiDB-lite"/>
    </source>
</evidence>
<dbReference type="EMBL" id="JACMSC010000014">
    <property type="protein sequence ID" value="KAG6488363.1"/>
    <property type="molecule type" value="Genomic_DNA"/>
</dbReference>
<comment type="caution">
    <text evidence="2">The sequence shown here is derived from an EMBL/GenBank/DDBJ whole genome shotgun (WGS) entry which is preliminary data.</text>
</comment>
<proteinExistence type="predicted"/>
<evidence type="ECO:0000313" key="3">
    <source>
        <dbReference type="Proteomes" id="UP000734854"/>
    </source>
</evidence>
<dbReference type="Proteomes" id="UP000734854">
    <property type="component" value="Unassembled WGS sequence"/>
</dbReference>
<gene>
    <name evidence="2" type="ORF">ZIOFF_049606</name>
</gene>
<sequence>MDKQKKEISEEVYRESTDEESAMVLKSPSDEEEYEFVSLILGTGQIYRKEDKNIENTAGKDKGRRENLEEDLTLRRDCKLYDACSSGLIKQQLIARKEDKKITPCKMVKDLRNNGSEDEALQQPQ</sequence>
<name>A0A8J5FJW5_ZINOF</name>
<accession>A0A8J5FJW5</accession>
<reference evidence="2 3" key="1">
    <citation type="submission" date="2020-08" db="EMBL/GenBank/DDBJ databases">
        <title>Plant Genome Project.</title>
        <authorList>
            <person name="Zhang R.-G."/>
        </authorList>
    </citation>
    <scope>NUCLEOTIDE SEQUENCE [LARGE SCALE GENOMIC DNA]</scope>
    <source>
        <tissue evidence="2">Rhizome</tissue>
    </source>
</reference>
<protein>
    <submittedName>
        <fullName evidence="2">Uncharacterized protein</fullName>
    </submittedName>
</protein>